<dbReference type="PROSITE" id="PS01124">
    <property type="entry name" value="HTH_ARAC_FAMILY_2"/>
    <property type="match status" value="1"/>
</dbReference>
<dbReference type="InterPro" id="IPR018060">
    <property type="entry name" value="HTH_AraC"/>
</dbReference>
<evidence type="ECO:0000256" key="2">
    <source>
        <dbReference type="ARBA" id="ARBA00023125"/>
    </source>
</evidence>
<dbReference type="SUPFAM" id="SSF46689">
    <property type="entry name" value="Homeodomain-like"/>
    <property type="match status" value="2"/>
</dbReference>
<protein>
    <submittedName>
        <fullName evidence="5">GlxA family transcriptional regulator</fullName>
    </submittedName>
</protein>
<keyword evidence="1" id="KW-0805">Transcription regulation</keyword>
<accession>A0ABW2AUB3</accession>
<gene>
    <name evidence="5" type="ORF">ACFQBT_11835</name>
</gene>
<comment type="caution">
    <text evidence="5">The sequence shown here is derived from an EMBL/GenBank/DDBJ whole genome shotgun (WGS) entry which is preliminary data.</text>
</comment>
<dbReference type="EMBL" id="JBHSWJ010000002">
    <property type="protein sequence ID" value="MFC6714470.1"/>
    <property type="molecule type" value="Genomic_DNA"/>
</dbReference>
<evidence type="ECO:0000259" key="4">
    <source>
        <dbReference type="PROSITE" id="PS01124"/>
    </source>
</evidence>
<dbReference type="Proteomes" id="UP001596356">
    <property type="component" value="Unassembled WGS sequence"/>
</dbReference>
<dbReference type="InterPro" id="IPR018062">
    <property type="entry name" value="HTH_AraC-typ_CS"/>
</dbReference>
<organism evidence="5 6">
    <name type="scientific">Branchiibius cervicis</name>
    <dbReference type="NCBI Taxonomy" id="908252"/>
    <lineage>
        <taxon>Bacteria</taxon>
        <taxon>Bacillati</taxon>
        <taxon>Actinomycetota</taxon>
        <taxon>Actinomycetes</taxon>
        <taxon>Micrococcales</taxon>
        <taxon>Dermacoccaceae</taxon>
        <taxon>Branchiibius</taxon>
    </lineage>
</organism>
<dbReference type="Pfam" id="PF01965">
    <property type="entry name" value="DJ-1_PfpI"/>
    <property type="match status" value="1"/>
</dbReference>
<dbReference type="PANTHER" id="PTHR43130:SF3">
    <property type="entry name" value="HTH-TYPE TRANSCRIPTIONAL REGULATOR RV1931C"/>
    <property type="match status" value="1"/>
</dbReference>
<dbReference type="InterPro" id="IPR002818">
    <property type="entry name" value="DJ-1/PfpI"/>
</dbReference>
<dbReference type="Gene3D" id="1.10.10.60">
    <property type="entry name" value="Homeodomain-like"/>
    <property type="match status" value="2"/>
</dbReference>
<dbReference type="RefSeq" id="WP_377822897.1">
    <property type="nucleotide sequence ID" value="NZ_JBHSWJ010000002.1"/>
</dbReference>
<sequence>MKPHRVVVLALDGVIAMELGFPSRFLAHRSLLQGWPEAPEGHPPYDVRLVTVGNRPVRTSAGFDAAPTHSVEELRTADTVIVCGFNDHPVLLTGELPADLRTTLDLVPPDARWVSICTGAFVLAAYGLLDGRRATTHWMHAAEFRAFFPQVDLDPDVLFVDHGDVLTSAGNAAGIDVLLHLVRNDLGPHLANQVARGCVVAPVRSGGQAQFIQRPVPDRLNGGLTPVRDWAATHLADEITLDAVARRAAMSVRTFTRRFREETGQTFGQWLTAARIERAKELLETTDLGVESVAQRCGFGTSAAFRAQFRAGTGLAPAAYRSTFSRAA</sequence>
<dbReference type="InterPro" id="IPR052158">
    <property type="entry name" value="INH-QAR"/>
</dbReference>
<dbReference type="InterPro" id="IPR029062">
    <property type="entry name" value="Class_I_gatase-like"/>
</dbReference>
<keyword evidence="3" id="KW-0804">Transcription</keyword>
<keyword evidence="6" id="KW-1185">Reference proteome</keyword>
<keyword evidence="2" id="KW-0238">DNA-binding</keyword>
<dbReference type="Pfam" id="PF12833">
    <property type="entry name" value="HTH_18"/>
    <property type="match status" value="1"/>
</dbReference>
<dbReference type="InterPro" id="IPR009057">
    <property type="entry name" value="Homeodomain-like_sf"/>
</dbReference>
<proteinExistence type="predicted"/>
<dbReference type="PANTHER" id="PTHR43130">
    <property type="entry name" value="ARAC-FAMILY TRANSCRIPTIONAL REGULATOR"/>
    <property type="match status" value="1"/>
</dbReference>
<evidence type="ECO:0000256" key="3">
    <source>
        <dbReference type="ARBA" id="ARBA00023163"/>
    </source>
</evidence>
<dbReference type="CDD" id="cd03137">
    <property type="entry name" value="GATase1_AraC_1"/>
    <property type="match status" value="1"/>
</dbReference>
<dbReference type="PROSITE" id="PS00041">
    <property type="entry name" value="HTH_ARAC_FAMILY_1"/>
    <property type="match status" value="1"/>
</dbReference>
<dbReference type="SUPFAM" id="SSF52317">
    <property type="entry name" value="Class I glutamine amidotransferase-like"/>
    <property type="match status" value="1"/>
</dbReference>
<dbReference type="Gene3D" id="3.40.50.880">
    <property type="match status" value="1"/>
</dbReference>
<reference evidence="6" key="1">
    <citation type="journal article" date="2019" name="Int. J. Syst. Evol. Microbiol.">
        <title>The Global Catalogue of Microorganisms (GCM) 10K type strain sequencing project: providing services to taxonomists for standard genome sequencing and annotation.</title>
        <authorList>
            <consortium name="The Broad Institute Genomics Platform"/>
            <consortium name="The Broad Institute Genome Sequencing Center for Infectious Disease"/>
            <person name="Wu L."/>
            <person name="Ma J."/>
        </authorList>
    </citation>
    <scope>NUCLEOTIDE SEQUENCE [LARGE SCALE GENOMIC DNA]</scope>
    <source>
        <strain evidence="6">NBRC 106593</strain>
    </source>
</reference>
<feature type="domain" description="HTH araC/xylS-type" evidence="4">
    <location>
        <begin position="225"/>
        <end position="323"/>
    </location>
</feature>
<name>A0ABW2AUB3_9MICO</name>
<evidence type="ECO:0000313" key="5">
    <source>
        <dbReference type="EMBL" id="MFC6714470.1"/>
    </source>
</evidence>
<dbReference type="SMART" id="SM00342">
    <property type="entry name" value="HTH_ARAC"/>
    <property type="match status" value="1"/>
</dbReference>
<evidence type="ECO:0000256" key="1">
    <source>
        <dbReference type="ARBA" id="ARBA00023015"/>
    </source>
</evidence>
<evidence type="ECO:0000313" key="6">
    <source>
        <dbReference type="Proteomes" id="UP001596356"/>
    </source>
</evidence>